<proteinExistence type="predicted"/>
<evidence type="ECO:0000256" key="1">
    <source>
        <dbReference type="SAM" id="Phobius"/>
    </source>
</evidence>
<sequence length="130" mass="14646">MIQKITIGVIVGAIIGLFMTSFFLPQETPIKELFLTKITATSMVTGLFCSIYAYFSKSKLQIFIMSIVIGIAIFYIKYWVTGHHFDPGIMGAFTGALIGGTFAVIRKLTHSFKVYRRLETLRKRGFNNYG</sequence>
<name>A0ABW5LWA9_9FLAO</name>
<feature type="transmembrane region" description="Helical" evidence="1">
    <location>
        <begin position="7"/>
        <end position="26"/>
    </location>
</feature>
<keyword evidence="3" id="KW-1185">Reference proteome</keyword>
<dbReference type="RefSeq" id="WP_379667210.1">
    <property type="nucleotide sequence ID" value="NZ_JBHULH010000011.1"/>
</dbReference>
<keyword evidence="1" id="KW-1133">Transmembrane helix</keyword>
<dbReference type="EMBL" id="JBHULH010000011">
    <property type="protein sequence ID" value="MFD2568504.1"/>
    <property type="molecule type" value="Genomic_DNA"/>
</dbReference>
<feature type="transmembrane region" description="Helical" evidence="1">
    <location>
        <begin position="87"/>
        <end position="105"/>
    </location>
</feature>
<accession>A0ABW5LWA9</accession>
<feature type="transmembrane region" description="Helical" evidence="1">
    <location>
        <begin position="62"/>
        <end position="81"/>
    </location>
</feature>
<protein>
    <submittedName>
        <fullName evidence="2">Uncharacterized protein</fullName>
    </submittedName>
</protein>
<keyword evidence="1" id="KW-0472">Membrane</keyword>
<gene>
    <name evidence="2" type="ORF">ACFSRZ_14095</name>
</gene>
<feature type="transmembrane region" description="Helical" evidence="1">
    <location>
        <begin position="38"/>
        <end position="55"/>
    </location>
</feature>
<evidence type="ECO:0000313" key="2">
    <source>
        <dbReference type="EMBL" id="MFD2568504.1"/>
    </source>
</evidence>
<dbReference type="Proteomes" id="UP001597508">
    <property type="component" value="Unassembled WGS sequence"/>
</dbReference>
<evidence type="ECO:0000313" key="3">
    <source>
        <dbReference type="Proteomes" id="UP001597508"/>
    </source>
</evidence>
<reference evidence="3" key="1">
    <citation type="journal article" date="2019" name="Int. J. Syst. Evol. Microbiol.">
        <title>The Global Catalogue of Microorganisms (GCM) 10K type strain sequencing project: providing services to taxonomists for standard genome sequencing and annotation.</title>
        <authorList>
            <consortium name="The Broad Institute Genomics Platform"/>
            <consortium name="The Broad Institute Genome Sequencing Center for Infectious Disease"/>
            <person name="Wu L."/>
            <person name="Ma J."/>
        </authorList>
    </citation>
    <scope>NUCLEOTIDE SEQUENCE [LARGE SCALE GENOMIC DNA]</scope>
    <source>
        <strain evidence="3">KCTC 52127</strain>
    </source>
</reference>
<keyword evidence="1" id="KW-0812">Transmembrane</keyword>
<comment type="caution">
    <text evidence="2">The sequence shown here is derived from an EMBL/GenBank/DDBJ whole genome shotgun (WGS) entry which is preliminary data.</text>
</comment>
<organism evidence="2 3">
    <name type="scientific">Pseudotenacibaculum haliotis</name>
    <dbReference type="NCBI Taxonomy" id="1862138"/>
    <lineage>
        <taxon>Bacteria</taxon>
        <taxon>Pseudomonadati</taxon>
        <taxon>Bacteroidota</taxon>
        <taxon>Flavobacteriia</taxon>
        <taxon>Flavobacteriales</taxon>
        <taxon>Flavobacteriaceae</taxon>
        <taxon>Pseudotenacibaculum</taxon>
    </lineage>
</organism>